<dbReference type="InterPro" id="IPR000182">
    <property type="entry name" value="GNAT_dom"/>
</dbReference>
<dbReference type="GO" id="GO:0016747">
    <property type="term" value="F:acyltransferase activity, transferring groups other than amino-acyl groups"/>
    <property type="evidence" value="ECO:0007669"/>
    <property type="project" value="InterPro"/>
</dbReference>
<dbReference type="PROSITE" id="PS51186">
    <property type="entry name" value="GNAT"/>
    <property type="match status" value="1"/>
</dbReference>
<sequence>MGNSETVLKQALELDFVYMDTFTTRIPTAWGYLFCNEGHPAYYTANHAHLYDAPQDPKAVIEEVLQFYGERNLVPRFYIYNLEQQTAFLREVQNYGFRYEELVSPVQVWDKQLPVLHGRQGVVIEQVTEANFQEALDIECSIPELGGRAVREKAFTEEFQHPCFTHYLLRLDGTACAVACLFSDGKQGRIESVATKLEFRGKGLIGELIRFIQAEAKQKELENLWIFPINERVERVYARYGFQTAGTFRVGHAFLSGKSIHEINQG</sequence>
<accession>A0AA41X3D2</accession>
<dbReference type="RefSeq" id="WP_254758114.1">
    <property type="nucleotide sequence ID" value="NZ_JANCLT010000003.1"/>
</dbReference>
<dbReference type="Proteomes" id="UP001156102">
    <property type="component" value="Unassembled WGS sequence"/>
</dbReference>
<reference evidence="2" key="1">
    <citation type="submission" date="2022-07" db="EMBL/GenBank/DDBJ databases">
        <authorList>
            <person name="Li W.-J."/>
            <person name="Deng Q.-Q."/>
        </authorList>
    </citation>
    <scope>NUCLEOTIDE SEQUENCE</scope>
    <source>
        <strain evidence="2">SYSU M60031</strain>
    </source>
</reference>
<protein>
    <submittedName>
        <fullName evidence="2">GNAT family N-acetyltransferase</fullName>
    </submittedName>
</protein>
<evidence type="ECO:0000259" key="1">
    <source>
        <dbReference type="PROSITE" id="PS51186"/>
    </source>
</evidence>
<feature type="domain" description="N-acetyltransferase" evidence="1">
    <location>
        <begin position="122"/>
        <end position="261"/>
    </location>
</feature>
<dbReference type="Gene3D" id="3.40.630.30">
    <property type="match status" value="1"/>
</dbReference>
<name>A0AA41X3D2_9BACI</name>
<dbReference type="AlphaFoldDB" id="A0AA41X3D2"/>
<comment type="caution">
    <text evidence="2">The sequence shown here is derived from an EMBL/GenBank/DDBJ whole genome shotgun (WGS) entry which is preliminary data.</text>
</comment>
<organism evidence="2 3">
    <name type="scientific">Ectobacillus ponti</name>
    <dbReference type="NCBI Taxonomy" id="2961894"/>
    <lineage>
        <taxon>Bacteria</taxon>
        <taxon>Bacillati</taxon>
        <taxon>Bacillota</taxon>
        <taxon>Bacilli</taxon>
        <taxon>Bacillales</taxon>
        <taxon>Bacillaceae</taxon>
        <taxon>Ectobacillus</taxon>
    </lineage>
</organism>
<dbReference type="InterPro" id="IPR016181">
    <property type="entry name" value="Acyl_CoA_acyltransferase"/>
</dbReference>
<evidence type="ECO:0000313" key="3">
    <source>
        <dbReference type="Proteomes" id="UP001156102"/>
    </source>
</evidence>
<dbReference type="SUPFAM" id="SSF55729">
    <property type="entry name" value="Acyl-CoA N-acyltransferases (Nat)"/>
    <property type="match status" value="1"/>
</dbReference>
<dbReference type="CDD" id="cd04301">
    <property type="entry name" value="NAT_SF"/>
    <property type="match status" value="1"/>
</dbReference>
<gene>
    <name evidence="2" type="ORF">NK662_06540</name>
</gene>
<dbReference type="EMBL" id="JANCLT010000003">
    <property type="protein sequence ID" value="MCP8968196.1"/>
    <property type="molecule type" value="Genomic_DNA"/>
</dbReference>
<keyword evidence="3" id="KW-1185">Reference proteome</keyword>
<dbReference type="Pfam" id="PF00583">
    <property type="entry name" value="Acetyltransf_1"/>
    <property type="match status" value="1"/>
</dbReference>
<proteinExistence type="predicted"/>
<evidence type="ECO:0000313" key="2">
    <source>
        <dbReference type="EMBL" id="MCP8968196.1"/>
    </source>
</evidence>